<keyword evidence="3" id="KW-1185">Reference proteome</keyword>
<dbReference type="AlphaFoldDB" id="A0A0U3KIU2"/>
<dbReference type="EMBL" id="CP011502">
    <property type="protein sequence ID" value="ALX04771.1"/>
    <property type="molecule type" value="Genomic_DNA"/>
</dbReference>
<dbReference type="OrthoDB" id="4760905at2"/>
<dbReference type="PATRIC" id="fig|2041.4.peg.1824"/>
<evidence type="ECO:0000313" key="3">
    <source>
        <dbReference type="Proteomes" id="UP000067689"/>
    </source>
</evidence>
<dbReference type="Proteomes" id="UP000067689">
    <property type="component" value="Chromosome"/>
</dbReference>
<protein>
    <submittedName>
        <fullName evidence="2">Uncharacterized protein</fullName>
    </submittedName>
</protein>
<sequence length="333" mass="35870">MSLRTETQANEVGDMGQAVRAAIAPILHGLLFSTKLERIEWHGGYEVITLKQLAVSREPGDGDLGICFEYAAHDAVARGEESVVDRVSEALKLCRVGDGTPSSILFGAEKAGAQSLIATAASTLTDDSRVMSGVAGRPVKLKRHLDSLARAFRQASAREALPGSIRGLWRADLFLGTTDDDRWVGTSVKHNPRDLTPGGQGMRIGLVPLPWDGSDLVRLDEQKNLVICPVPYNDAFMEVFNVAWRIVAAVMAARGKQPKAALLALASEQFVAKELVDRMNLPVLEVIEAMRVLGQPHLLRPKEEDISLVPAGRSSSTQETGQVVAPVPVGLSE</sequence>
<gene>
    <name evidence="2" type="ORF">AERYTH_08710</name>
</gene>
<accession>A0A0U3KIU2</accession>
<name>A0A0U3KIU2_9ACTN</name>
<evidence type="ECO:0000313" key="2">
    <source>
        <dbReference type="EMBL" id="ALX04771.1"/>
    </source>
</evidence>
<proteinExistence type="predicted"/>
<dbReference type="STRING" id="2041.AERYTH_08710"/>
<evidence type="ECO:0000256" key="1">
    <source>
        <dbReference type="SAM" id="MobiDB-lite"/>
    </source>
</evidence>
<organism evidence="2 3">
    <name type="scientific">Aeromicrobium erythreum</name>
    <dbReference type="NCBI Taxonomy" id="2041"/>
    <lineage>
        <taxon>Bacteria</taxon>
        <taxon>Bacillati</taxon>
        <taxon>Actinomycetota</taxon>
        <taxon>Actinomycetes</taxon>
        <taxon>Propionibacteriales</taxon>
        <taxon>Nocardioidaceae</taxon>
        <taxon>Aeromicrobium</taxon>
    </lineage>
</organism>
<feature type="region of interest" description="Disordered" evidence="1">
    <location>
        <begin position="310"/>
        <end position="333"/>
    </location>
</feature>
<reference evidence="2 3" key="1">
    <citation type="journal article" date="1991" name="Int. J. Syst. Bacteriol.">
        <title>Description of the erythromycin-producing bacterium Arthrobacter sp. strain NRRL B-3381 as Aeromicrobium erythreum gen. nov., sp. nov.</title>
        <authorList>
            <person name="Miller E.S."/>
            <person name="Woese C.R."/>
            <person name="Brenner S."/>
        </authorList>
    </citation>
    <scope>NUCLEOTIDE SEQUENCE [LARGE SCALE GENOMIC DNA]</scope>
    <source>
        <strain evidence="2 3">AR18</strain>
    </source>
</reference>
<dbReference type="KEGG" id="aer:AERYTH_08710"/>